<accession>A0A9N9T8F3</accession>
<evidence type="ECO:0000313" key="5">
    <source>
        <dbReference type="Proteomes" id="UP001153709"/>
    </source>
</evidence>
<evidence type="ECO:0000256" key="2">
    <source>
        <dbReference type="ARBA" id="ARBA00022837"/>
    </source>
</evidence>
<gene>
    <name evidence="4" type="ORF">DIABBA_LOCUS10935</name>
</gene>
<sequence>MGGKYSKDKNVIRLTFYKQELQELEESFNLFDENKDGKISIRELANIMKRIDMPMSKKDLQIMFDEVDLDQNGEIDFGEFLIMMKKYEIHIAREDEMRRMFNMFDVRGQGQITAADLKVALSKIGEPATDAEVEGMMVEAGVEKDQYITFSHFKELCKRLSLI</sequence>
<dbReference type="FunFam" id="1.10.238.10:FF:000527">
    <property type="entry name" value="Calmodulin-3"/>
    <property type="match status" value="1"/>
</dbReference>
<keyword evidence="1" id="KW-0677">Repeat</keyword>
<dbReference type="AlphaFoldDB" id="A0A9N9T8F3"/>
<organism evidence="4 5">
    <name type="scientific">Diabrotica balteata</name>
    <name type="common">Banded cucumber beetle</name>
    <dbReference type="NCBI Taxonomy" id="107213"/>
    <lineage>
        <taxon>Eukaryota</taxon>
        <taxon>Metazoa</taxon>
        <taxon>Ecdysozoa</taxon>
        <taxon>Arthropoda</taxon>
        <taxon>Hexapoda</taxon>
        <taxon>Insecta</taxon>
        <taxon>Pterygota</taxon>
        <taxon>Neoptera</taxon>
        <taxon>Endopterygota</taxon>
        <taxon>Coleoptera</taxon>
        <taxon>Polyphaga</taxon>
        <taxon>Cucujiformia</taxon>
        <taxon>Chrysomeloidea</taxon>
        <taxon>Chrysomelidae</taxon>
        <taxon>Galerucinae</taxon>
        <taxon>Diabroticina</taxon>
        <taxon>Diabroticites</taxon>
        <taxon>Diabrotica</taxon>
    </lineage>
</organism>
<dbReference type="CDD" id="cd00051">
    <property type="entry name" value="EFh"/>
    <property type="match status" value="1"/>
</dbReference>
<evidence type="ECO:0000313" key="4">
    <source>
        <dbReference type="EMBL" id="CAG9838000.1"/>
    </source>
</evidence>
<dbReference type="EMBL" id="OU898282">
    <property type="protein sequence ID" value="CAG9838000.1"/>
    <property type="molecule type" value="Genomic_DNA"/>
</dbReference>
<dbReference type="Pfam" id="PF13499">
    <property type="entry name" value="EF-hand_7"/>
    <property type="match status" value="2"/>
</dbReference>
<dbReference type="OrthoDB" id="428774at2759"/>
<evidence type="ECO:0000256" key="1">
    <source>
        <dbReference type="ARBA" id="ARBA00022737"/>
    </source>
</evidence>
<dbReference type="InterPro" id="IPR050145">
    <property type="entry name" value="Centrin_CML-like"/>
</dbReference>
<reference evidence="4" key="1">
    <citation type="submission" date="2022-01" db="EMBL/GenBank/DDBJ databases">
        <authorList>
            <person name="King R."/>
        </authorList>
    </citation>
    <scope>NUCLEOTIDE SEQUENCE</scope>
</reference>
<dbReference type="SMART" id="SM00054">
    <property type="entry name" value="EFh"/>
    <property type="match status" value="4"/>
</dbReference>
<dbReference type="PANTHER" id="PTHR23050">
    <property type="entry name" value="CALCIUM BINDING PROTEIN"/>
    <property type="match status" value="1"/>
</dbReference>
<feature type="domain" description="EF-hand" evidence="3">
    <location>
        <begin position="19"/>
        <end position="54"/>
    </location>
</feature>
<keyword evidence="2" id="KW-0106">Calcium</keyword>
<dbReference type="InterPro" id="IPR011992">
    <property type="entry name" value="EF-hand-dom_pair"/>
</dbReference>
<dbReference type="InterPro" id="IPR002048">
    <property type="entry name" value="EF_hand_dom"/>
</dbReference>
<evidence type="ECO:0000259" key="3">
    <source>
        <dbReference type="PROSITE" id="PS50222"/>
    </source>
</evidence>
<dbReference type="PROSITE" id="PS00018">
    <property type="entry name" value="EF_HAND_1"/>
    <property type="match status" value="2"/>
</dbReference>
<dbReference type="InterPro" id="IPR018247">
    <property type="entry name" value="EF_Hand_1_Ca_BS"/>
</dbReference>
<protein>
    <recommendedName>
        <fullName evidence="3">EF-hand domain-containing protein</fullName>
    </recommendedName>
</protein>
<dbReference type="SUPFAM" id="SSF47473">
    <property type="entry name" value="EF-hand"/>
    <property type="match status" value="1"/>
</dbReference>
<dbReference type="Gene3D" id="1.10.238.10">
    <property type="entry name" value="EF-hand"/>
    <property type="match status" value="2"/>
</dbReference>
<feature type="domain" description="EF-hand" evidence="3">
    <location>
        <begin position="92"/>
        <end position="127"/>
    </location>
</feature>
<dbReference type="GO" id="GO:0072686">
    <property type="term" value="C:mitotic spindle"/>
    <property type="evidence" value="ECO:0007669"/>
    <property type="project" value="UniProtKB-ARBA"/>
</dbReference>
<dbReference type="GO" id="GO:0005509">
    <property type="term" value="F:calcium ion binding"/>
    <property type="evidence" value="ECO:0007669"/>
    <property type="project" value="InterPro"/>
</dbReference>
<feature type="domain" description="EF-hand" evidence="3">
    <location>
        <begin position="55"/>
        <end position="90"/>
    </location>
</feature>
<dbReference type="Proteomes" id="UP001153709">
    <property type="component" value="Chromosome 7"/>
</dbReference>
<proteinExistence type="predicted"/>
<name>A0A9N9T8F3_DIABA</name>
<keyword evidence="5" id="KW-1185">Reference proteome</keyword>
<dbReference type="PROSITE" id="PS50222">
    <property type="entry name" value="EF_HAND_2"/>
    <property type="match status" value="3"/>
</dbReference>